<dbReference type="GO" id="GO:0004672">
    <property type="term" value="F:protein kinase activity"/>
    <property type="evidence" value="ECO:0007669"/>
    <property type="project" value="InterPro"/>
</dbReference>
<protein>
    <recommendedName>
        <fullName evidence="1">Protein kinase domain-containing protein</fullName>
    </recommendedName>
</protein>
<dbReference type="InterPro" id="IPR011009">
    <property type="entry name" value="Kinase-like_dom_sf"/>
</dbReference>
<evidence type="ECO:0000259" key="1">
    <source>
        <dbReference type="PROSITE" id="PS50011"/>
    </source>
</evidence>
<dbReference type="SMART" id="SM00220">
    <property type="entry name" value="S_TKc"/>
    <property type="match status" value="1"/>
</dbReference>
<dbReference type="AlphaFoldDB" id="A0AAN7YIW6"/>
<reference evidence="2" key="1">
    <citation type="submission" date="2023-08" db="EMBL/GenBank/DDBJ databases">
        <title>Black Yeasts Isolated from many extreme environments.</title>
        <authorList>
            <person name="Coleine C."/>
            <person name="Stajich J.E."/>
            <person name="Selbmann L."/>
        </authorList>
    </citation>
    <scope>NUCLEOTIDE SEQUENCE</scope>
    <source>
        <strain evidence="2">CCFEE 5401</strain>
    </source>
</reference>
<feature type="domain" description="Protein kinase" evidence="1">
    <location>
        <begin position="88"/>
        <end position="373"/>
    </location>
</feature>
<dbReference type="SUPFAM" id="SSF56112">
    <property type="entry name" value="Protein kinase-like (PK-like)"/>
    <property type="match status" value="1"/>
</dbReference>
<name>A0AAN7YIW6_9PEZI</name>
<dbReference type="InterPro" id="IPR000719">
    <property type="entry name" value="Prot_kinase_dom"/>
</dbReference>
<dbReference type="Proteomes" id="UP001310890">
    <property type="component" value="Unassembled WGS sequence"/>
</dbReference>
<dbReference type="EMBL" id="JAVRRL010000009">
    <property type="protein sequence ID" value="KAK5116249.1"/>
    <property type="molecule type" value="Genomic_DNA"/>
</dbReference>
<organism evidence="2 3">
    <name type="scientific">Meristemomyces frigidus</name>
    <dbReference type="NCBI Taxonomy" id="1508187"/>
    <lineage>
        <taxon>Eukaryota</taxon>
        <taxon>Fungi</taxon>
        <taxon>Dikarya</taxon>
        <taxon>Ascomycota</taxon>
        <taxon>Pezizomycotina</taxon>
        <taxon>Dothideomycetes</taxon>
        <taxon>Dothideomycetidae</taxon>
        <taxon>Mycosphaerellales</taxon>
        <taxon>Teratosphaeriaceae</taxon>
        <taxon>Meristemomyces</taxon>
    </lineage>
</organism>
<comment type="caution">
    <text evidence="2">The sequence shown here is derived from an EMBL/GenBank/DDBJ whole genome shotgun (WGS) entry which is preliminary data.</text>
</comment>
<sequence>MPTSVRRSSVPVRFHVKASGTHQRRRGSAPAFFCTVTVYENAANVPSEPWTPASSSDDFSVTIYTDATDVPAETAALELSKAHFDQQYVRIQGLGEGDNGETHAAITKADANKVLSHRYLGHAKHFDPQVLVVVKFYKPDNLEGDLSSEIEFMRDSMPGKHHLSTHLLDSHLDGATQWLTVPYCNGGTLERFIDHYPEALSTSFIWHVGLQLIESLCYLMLGIEDVSNLTPVANWPQIYHADVFCCNILLRPSNHSSGFPDVVIADFGRARTQGLTTTSASVASFVYRQCRDIACVAEAMKEIARCACYPLNDWRTREPTMAFWIDTLHNISEQVKRNRFVEVLSCLEQFIAVARSERESTFTPFPQGASEFLNTLHISEGKVIRNLSEFASHDPRAYRLGDFFDAQELPLLTPDSQRKVILERLHHVVLHSLEERYNEYALSITLGMANGLENAELLGLLCDEEGRRALVDRGMDFMWIGSAFDGSLLTPE</sequence>
<dbReference type="PROSITE" id="PS50011">
    <property type="entry name" value="PROTEIN_KINASE_DOM"/>
    <property type="match status" value="1"/>
</dbReference>
<dbReference type="GO" id="GO:0005524">
    <property type="term" value="F:ATP binding"/>
    <property type="evidence" value="ECO:0007669"/>
    <property type="project" value="InterPro"/>
</dbReference>
<evidence type="ECO:0000313" key="3">
    <source>
        <dbReference type="Proteomes" id="UP001310890"/>
    </source>
</evidence>
<accession>A0AAN7YIW6</accession>
<proteinExistence type="predicted"/>
<evidence type="ECO:0000313" key="2">
    <source>
        <dbReference type="EMBL" id="KAK5116249.1"/>
    </source>
</evidence>
<gene>
    <name evidence="2" type="ORF">LTR62_008576</name>
</gene>
<dbReference type="Gene3D" id="1.10.510.10">
    <property type="entry name" value="Transferase(Phosphotransferase) domain 1"/>
    <property type="match status" value="1"/>
</dbReference>